<accession>A0A939DL53</accession>
<sequence length="97" mass="10992">MAKVEKLRGNSIKHETFIVECPGCKTLHQIWTTGPVKWSFNGDYERPTFSPSLFVNPDGSNPTVPKCHSFIRNGIWEFLSDCTHELAGQKVPMIEVE</sequence>
<reference evidence="1" key="1">
    <citation type="submission" date="2021-03" db="EMBL/GenBank/DDBJ databases">
        <title>novel species isolated from a fishpond in China.</title>
        <authorList>
            <person name="Lu H."/>
            <person name="Cai Z."/>
        </authorList>
    </citation>
    <scope>NUCLEOTIDE SEQUENCE</scope>
    <source>
        <strain evidence="1">JCM 30855</strain>
    </source>
</reference>
<dbReference type="Pfam" id="PF20137">
    <property type="entry name" value="BubE"/>
    <property type="match status" value="1"/>
</dbReference>
<comment type="caution">
    <text evidence="1">The sequence shown here is derived from an EMBL/GenBank/DDBJ whole genome shotgun (WGS) entry which is preliminary data.</text>
</comment>
<name>A0A939DL53_9ALTE</name>
<dbReference type="Proteomes" id="UP000664654">
    <property type="component" value="Unassembled WGS sequence"/>
</dbReference>
<evidence type="ECO:0000313" key="1">
    <source>
        <dbReference type="EMBL" id="MBN7824733.1"/>
    </source>
</evidence>
<dbReference type="AlphaFoldDB" id="A0A939DL53"/>
<evidence type="ECO:0008006" key="3">
    <source>
        <dbReference type="Google" id="ProtNLM"/>
    </source>
</evidence>
<organism evidence="1 2">
    <name type="scientific">Bowmanella dokdonensis</name>
    <dbReference type="NCBI Taxonomy" id="751969"/>
    <lineage>
        <taxon>Bacteria</taxon>
        <taxon>Pseudomonadati</taxon>
        <taxon>Pseudomonadota</taxon>
        <taxon>Gammaproteobacteria</taxon>
        <taxon>Alteromonadales</taxon>
        <taxon>Alteromonadaceae</taxon>
        <taxon>Bowmanella</taxon>
    </lineage>
</organism>
<proteinExistence type="predicted"/>
<keyword evidence="2" id="KW-1185">Reference proteome</keyword>
<dbReference type="EMBL" id="JAFKCV010000003">
    <property type="protein sequence ID" value="MBN7824733.1"/>
    <property type="molecule type" value="Genomic_DNA"/>
</dbReference>
<gene>
    <name evidence="1" type="ORF">J0A66_05785</name>
</gene>
<protein>
    <recommendedName>
        <fullName evidence="3">Ammonia monooxygenase</fullName>
    </recommendedName>
</protein>
<dbReference type="RefSeq" id="WP_206572856.1">
    <property type="nucleotide sequence ID" value="NZ_JAFKCV010000003.1"/>
</dbReference>
<dbReference type="InterPro" id="IPR045384">
    <property type="entry name" value="DUF6527"/>
</dbReference>
<evidence type="ECO:0000313" key="2">
    <source>
        <dbReference type="Proteomes" id="UP000664654"/>
    </source>
</evidence>